<protein>
    <recommendedName>
        <fullName evidence="3">Glutamyl-tRNA(Gln) amidotransferase subunit F, mitochondrial</fullName>
    </recommendedName>
</protein>
<reference evidence="1 2" key="1">
    <citation type="journal article" date="2023" name="Elife">
        <title>Identification of key yeast species and microbe-microbe interactions impacting larval growth of Drosophila in the wild.</title>
        <authorList>
            <person name="Mure A."/>
            <person name="Sugiura Y."/>
            <person name="Maeda R."/>
            <person name="Honda K."/>
            <person name="Sakurai N."/>
            <person name="Takahashi Y."/>
            <person name="Watada M."/>
            <person name="Katoh T."/>
            <person name="Gotoh A."/>
            <person name="Gotoh Y."/>
            <person name="Taniguchi I."/>
            <person name="Nakamura K."/>
            <person name="Hayashi T."/>
            <person name="Katayama T."/>
            <person name="Uemura T."/>
            <person name="Hattori Y."/>
        </authorList>
    </citation>
    <scope>NUCLEOTIDE SEQUENCE [LARGE SCALE GENOMIC DNA]</scope>
    <source>
        <strain evidence="1 2">PK-24</strain>
    </source>
</reference>
<keyword evidence="2" id="KW-1185">Reference proteome</keyword>
<evidence type="ECO:0008006" key="3">
    <source>
        <dbReference type="Google" id="ProtNLM"/>
    </source>
</evidence>
<dbReference type="AlphaFoldDB" id="A0AAV5QY64"/>
<accession>A0AAV5QY64</accession>
<gene>
    <name evidence="1" type="ORF">DAPK24_004850</name>
</gene>
<sequence length="161" mass="18464">MLRISCKKCFLSTSKRFNSSIRIGGKIESPEQLHEFFKSTTWSTQSLLEKESIDVTDEMLEKLVNLSGFTKKSLIEDKSLYQKSLSDQLNFIAKLKKIEVGNPENNSDFITRLVDDKHIPDYTYNSLNEEIKNLKPQLSKGEIEDSWNPLSLSKLHEGGFT</sequence>
<comment type="caution">
    <text evidence="1">The sequence shown here is derived from an EMBL/GenBank/DDBJ whole genome shotgun (WGS) entry which is preliminary data.</text>
</comment>
<evidence type="ECO:0000313" key="2">
    <source>
        <dbReference type="Proteomes" id="UP001378960"/>
    </source>
</evidence>
<proteinExistence type="predicted"/>
<name>A0AAV5QY64_PICKL</name>
<dbReference type="EMBL" id="BTGB01000001">
    <property type="protein sequence ID" value="GMM43910.1"/>
    <property type="molecule type" value="Genomic_DNA"/>
</dbReference>
<dbReference type="Pfam" id="PF20977">
    <property type="entry name" value="GatF"/>
    <property type="match status" value="1"/>
</dbReference>
<dbReference type="Proteomes" id="UP001378960">
    <property type="component" value="Unassembled WGS sequence"/>
</dbReference>
<evidence type="ECO:0000313" key="1">
    <source>
        <dbReference type="EMBL" id="GMM43910.1"/>
    </source>
</evidence>
<organism evidence="1 2">
    <name type="scientific">Pichia kluyveri</name>
    <name type="common">Yeast</name>
    <dbReference type="NCBI Taxonomy" id="36015"/>
    <lineage>
        <taxon>Eukaryota</taxon>
        <taxon>Fungi</taxon>
        <taxon>Dikarya</taxon>
        <taxon>Ascomycota</taxon>
        <taxon>Saccharomycotina</taxon>
        <taxon>Pichiomycetes</taxon>
        <taxon>Pichiales</taxon>
        <taxon>Pichiaceae</taxon>
        <taxon>Pichia</taxon>
    </lineage>
</organism>